<dbReference type="Pfam" id="PF10698">
    <property type="entry name" value="DUF2505"/>
    <property type="match status" value="1"/>
</dbReference>
<proteinExistence type="predicted"/>
<comment type="caution">
    <text evidence="1">The sequence shown here is derived from an EMBL/GenBank/DDBJ whole genome shotgun (WGS) entry which is preliminary data.</text>
</comment>
<reference evidence="1 2" key="1">
    <citation type="submission" date="2018-09" db="EMBL/GenBank/DDBJ databases">
        <title>YIM PH21274 draft genome.</title>
        <authorList>
            <person name="Miao C."/>
        </authorList>
    </citation>
    <scope>NUCLEOTIDE SEQUENCE [LARGE SCALE GENOMIC DNA]</scope>
    <source>
        <strain evidence="1 2">YIM PH 21724</strain>
    </source>
</reference>
<gene>
    <name evidence="1" type="ORF">D5S18_09820</name>
</gene>
<evidence type="ECO:0000313" key="1">
    <source>
        <dbReference type="EMBL" id="RJO76577.1"/>
    </source>
</evidence>
<organism evidence="1 2">
    <name type="scientific">Nocardia panacis</name>
    <dbReference type="NCBI Taxonomy" id="2340916"/>
    <lineage>
        <taxon>Bacteria</taxon>
        <taxon>Bacillati</taxon>
        <taxon>Actinomycetota</taxon>
        <taxon>Actinomycetes</taxon>
        <taxon>Mycobacteriales</taxon>
        <taxon>Nocardiaceae</taxon>
        <taxon>Nocardia</taxon>
    </lineage>
</organism>
<accession>A0A3A4KMM6</accession>
<name>A0A3A4KMM6_9NOCA</name>
<keyword evidence="2" id="KW-1185">Reference proteome</keyword>
<evidence type="ECO:0000313" key="2">
    <source>
        <dbReference type="Proteomes" id="UP000266677"/>
    </source>
</evidence>
<dbReference type="AlphaFoldDB" id="A0A3A4KMM6"/>
<dbReference type="OrthoDB" id="4709096at2"/>
<protein>
    <submittedName>
        <fullName evidence="1">DUF2505 domain-containing protein</fullName>
    </submittedName>
</protein>
<dbReference type="EMBL" id="QZFU01000016">
    <property type="protein sequence ID" value="RJO76577.1"/>
    <property type="molecule type" value="Genomic_DNA"/>
</dbReference>
<dbReference type="RefSeq" id="WP_120039500.1">
    <property type="nucleotide sequence ID" value="NZ_QZFU01000016.1"/>
</dbReference>
<dbReference type="Proteomes" id="UP000266677">
    <property type="component" value="Unassembled WGS sequence"/>
</dbReference>
<dbReference type="InterPro" id="IPR019639">
    <property type="entry name" value="DUF2505"/>
</dbReference>
<sequence length="172" mass="19410">MARRLDYSARYPLHTNQELYAALSDRDYWEGRMVAMNHLAPGNVVVEFATDDSGIEVVLNHVLPRDMLPELAQQVMRKDMIITRKESYGPFGPEVTGKYSAAIPAGPGSLGGKMRLFPTETGCTLRYSSEAKVFIPMLGPRLEQMMLINLTDLFRAEAEFTKQWLDDRIPAN</sequence>